<dbReference type="InterPro" id="IPR050446">
    <property type="entry name" value="FAD-oxidoreductase/Apoptosis"/>
</dbReference>
<dbReference type="InterPro" id="IPR036188">
    <property type="entry name" value="FAD/NAD-bd_sf"/>
</dbReference>
<keyword evidence="3" id="KW-0053">Apoptosis</keyword>
<dbReference type="GO" id="GO:0012501">
    <property type="term" value="P:programmed cell death"/>
    <property type="evidence" value="ECO:0007669"/>
    <property type="project" value="TreeGrafter"/>
</dbReference>
<sequence length="396" mass="42976">MERYQYIIVGGGMTADAAAKGIREVDPQGTIAIFAAERHPPYNRPPLTKGLWKGKAVETVWRGTAETGATLRLDRTIAAIDPERKVVQDRDGETHGYEKLLLATGGAPRRLPGAGEGVIYFRTLDDYLALRDAAGQRDEFAVIGGGFIGSEIAAALAMNGKRVTLVFPDAGIGGRVYPGRLSQFVNDYYRARGVTVLSGESVRDVRQPRPGRFVVSLESGRTVEADGVVAGLGIEPNVGLAEAAGLKVGNGVEVDEYCRTSSPDIHAAGDVASFHNAALGVRLRVEHQDNADTMGRTAGRNMAGAGERYDHLPFFYSDLFDLGYEAVGETDSRYDIVEDWKDPFRKGVVYYLRDGRVRGVLLWNTWGQVDAARRLIASGESIETTTQLKGRIKDQG</sequence>
<evidence type="ECO:0000313" key="11">
    <source>
        <dbReference type="EMBL" id="BAU50188.1"/>
    </source>
</evidence>
<dbReference type="SMART" id="SM01353">
    <property type="entry name" value="AIF_C"/>
    <property type="match status" value="1"/>
</dbReference>
<dbReference type="PANTHER" id="PTHR43557:SF4">
    <property type="entry name" value="APOPTOSIS-INDUCING FACTOR 1, MITOCHONDRIAL"/>
    <property type="match status" value="1"/>
</dbReference>
<dbReference type="GO" id="GO:0016174">
    <property type="term" value="F:NAD(P)H oxidase H2O2-forming activity"/>
    <property type="evidence" value="ECO:0007669"/>
    <property type="project" value="TreeGrafter"/>
</dbReference>
<keyword evidence="6" id="KW-0560">Oxidoreductase</keyword>
<dbReference type="SUPFAM" id="SSF55424">
    <property type="entry name" value="FAD/NAD-linked reductases, dimerisation (C-terminal) domain"/>
    <property type="match status" value="1"/>
</dbReference>
<dbReference type="Gene3D" id="3.30.390.30">
    <property type="match status" value="1"/>
</dbReference>
<feature type="domain" description="Mitochondrial apoptosis-inducing factor C-terminal" evidence="10">
    <location>
        <begin position="341"/>
        <end position="377"/>
    </location>
</feature>
<feature type="domain" description="Mitochondrial apoptosis-inducing factor C-terminal" evidence="10">
    <location>
        <begin position="298"/>
        <end position="337"/>
    </location>
</feature>
<evidence type="ECO:0000256" key="4">
    <source>
        <dbReference type="ARBA" id="ARBA00022827"/>
    </source>
</evidence>
<evidence type="ECO:0000256" key="2">
    <source>
        <dbReference type="ARBA" id="ARBA00022630"/>
    </source>
</evidence>
<keyword evidence="5" id="KW-0809">Transit peptide</keyword>
<dbReference type="GO" id="GO:0033108">
    <property type="term" value="P:mitochondrial respiratory chain complex assembly"/>
    <property type="evidence" value="ECO:0007669"/>
    <property type="project" value="TreeGrafter"/>
</dbReference>
<dbReference type="Pfam" id="PF14721">
    <property type="entry name" value="AIF_C"/>
    <property type="match status" value="2"/>
</dbReference>
<dbReference type="GO" id="GO:0046983">
    <property type="term" value="F:protein dimerization activity"/>
    <property type="evidence" value="ECO:0007669"/>
    <property type="project" value="InterPro"/>
</dbReference>
<evidence type="ECO:0000256" key="5">
    <source>
        <dbReference type="ARBA" id="ARBA00022946"/>
    </source>
</evidence>
<evidence type="ECO:0000256" key="6">
    <source>
        <dbReference type="ARBA" id="ARBA00023002"/>
    </source>
</evidence>
<dbReference type="Proteomes" id="UP000218899">
    <property type="component" value="Chromosome"/>
</dbReference>
<dbReference type="Pfam" id="PF07992">
    <property type="entry name" value="Pyr_redox_2"/>
    <property type="match status" value="1"/>
</dbReference>
<name>A0A1C7AFP2_9GAMM</name>
<dbReference type="Gene3D" id="3.50.50.60">
    <property type="entry name" value="FAD/NAD(P)-binding domain"/>
    <property type="match status" value="2"/>
</dbReference>
<dbReference type="GO" id="GO:0071949">
    <property type="term" value="F:FAD binding"/>
    <property type="evidence" value="ECO:0007669"/>
    <property type="project" value="TreeGrafter"/>
</dbReference>
<gene>
    <name evidence="11" type="ORF">SVA_3652</name>
</gene>
<dbReference type="InterPro" id="IPR023753">
    <property type="entry name" value="FAD/NAD-binding_dom"/>
</dbReference>
<evidence type="ECO:0000256" key="1">
    <source>
        <dbReference type="ARBA" id="ARBA00001974"/>
    </source>
</evidence>
<evidence type="ECO:0000256" key="3">
    <source>
        <dbReference type="ARBA" id="ARBA00022703"/>
    </source>
</evidence>
<keyword evidence="4" id="KW-0274">FAD</keyword>
<keyword evidence="7" id="KW-0520">NAD</keyword>
<organism evidence="11 12">
    <name type="scientific">Sulfurifustis variabilis</name>
    <dbReference type="NCBI Taxonomy" id="1675686"/>
    <lineage>
        <taxon>Bacteria</taxon>
        <taxon>Pseudomonadati</taxon>
        <taxon>Pseudomonadota</taxon>
        <taxon>Gammaproteobacteria</taxon>
        <taxon>Acidiferrobacterales</taxon>
        <taxon>Acidiferrobacteraceae</taxon>
        <taxon>Sulfurifustis</taxon>
    </lineage>
</organism>
<feature type="domain" description="FAD/NAD(P)-binding" evidence="9">
    <location>
        <begin position="4"/>
        <end position="291"/>
    </location>
</feature>
<dbReference type="InterPro" id="IPR016156">
    <property type="entry name" value="FAD/NAD-linked_Rdtase_dimer_sf"/>
</dbReference>
<dbReference type="PRINTS" id="PR00469">
    <property type="entry name" value="PNDRDTASEII"/>
</dbReference>
<comment type="cofactor">
    <cofactor evidence="1">
        <name>FAD</name>
        <dbReference type="ChEBI" id="CHEBI:57692"/>
    </cofactor>
</comment>
<dbReference type="SUPFAM" id="SSF51905">
    <property type="entry name" value="FAD/NAD(P)-binding domain"/>
    <property type="match status" value="1"/>
</dbReference>
<dbReference type="InterPro" id="IPR029324">
    <property type="entry name" value="AIF_C"/>
</dbReference>
<protein>
    <submittedName>
        <fullName evidence="11">FAD-dependent pyridine nucleotide-disulfide oxidoreductase</fullName>
    </submittedName>
</protein>
<keyword evidence="12" id="KW-1185">Reference proteome</keyword>
<dbReference type="AlphaFoldDB" id="A0A1C7AFP2"/>
<evidence type="ECO:0000259" key="9">
    <source>
        <dbReference type="Pfam" id="PF07992"/>
    </source>
</evidence>
<dbReference type="KEGG" id="sva:SVA_3652"/>
<dbReference type="OrthoDB" id="9800607at2"/>
<dbReference type="PANTHER" id="PTHR43557">
    <property type="entry name" value="APOPTOSIS-INDUCING FACTOR 1"/>
    <property type="match status" value="1"/>
</dbReference>
<evidence type="ECO:0000256" key="7">
    <source>
        <dbReference type="ARBA" id="ARBA00023027"/>
    </source>
</evidence>
<evidence type="ECO:0000256" key="8">
    <source>
        <dbReference type="ARBA" id="ARBA00047786"/>
    </source>
</evidence>
<dbReference type="GO" id="GO:0005737">
    <property type="term" value="C:cytoplasm"/>
    <property type="evidence" value="ECO:0007669"/>
    <property type="project" value="TreeGrafter"/>
</dbReference>
<dbReference type="RefSeq" id="WP_096462512.1">
    <property type="nucleotide sequence ID" value="NZ_AP014936.1"/>
</dbReference>
<reference evidence="11 12" key="1">
    <citation type="submission" date="2015-08" db="EMBL/GenBank/DDBJ databases">
        <title>Complete genome sequence of Sulfurifustis variabilis.</title>
        <authorList>
            <person name="Miura A."/>
            <person name="Kojima H."/>
            <person name="Fukui M."/>
        </authorList>
    </citation>
    <scope>NUCLEOTIDE SEQUENCE [LARGE SCALE GENOMIC DNA]</scope>
    <source>
        <strain evidence="12">skN76</strain>
    </source>
</reference>
<dbReference type="EMBL" id="AP014936">
    <property type="protein sequence ID" value="BAU50188.1"/>
    <property type="molecule type" value="Genomic_DNA"/>
</dbReference>
<comment type="catalytic activity">
    <reaction evidence="8">
        <text>A + NADH + H(+) = AH2 + NAD(+)</text>
        <dbReference type="Rhea" id="RHEA:11356"/>
        <dbReference type="ChEBI" id="CHEBI:13193"/>
        <dbReference type="ChEBI" id="CHEBI:15378"/>
        <dbReference type="ChEBI" id="CHEBI:17499"/>
        <dbReference type="ChEBI" id="CHEBI:57540"/>
        <dbReference type="ChEBI" id="CHEBI:57945"/>
    </reaction>
</comment>
<accession>A0A1C7AFP2</accession>
<keyword evidence="2" id="KW-0285">Flavoprotein</keyword>
<dbReference type="PRINTS" id="PR00368">
    <property type="entry name" value="FADPNR"/>
</dbReference>
<proteinExistence type="predicted"/>
<evidence type="ECO:0000259" key="10">
    <source>
        <dbReference type="Pfam" id="PF14721"/>
    </source>
</evidence>
<evidence type="ECO:0000313" key="12">
    <source>
        <dbReference type="Proteomes" id="UP000218899"/>
    </source>
</evidence>